<evidence type="ECO:0000313" key="4">
    <source>
        <dbReference type="Proteomes" id="UP001214131"/>
    </source>
</evidence>
<sequence>MSDFTTLISTVIAVGGVLYGLLKVIMKPSTDKIEILLKQSEITQKKLDTFIQQYSDVKSDLRLNKKEHEELSNRIHKIEDDLSELRNWMYEMKGEEFKNEKDKK</sequence>
<dbReference type="RefSeq" id="WP_275000721.1">
    <property type="nucleotide sequence ID" value="NZ_CP118742.1"/>
</dbReference>
<evidence type="ECO:0008006" key="5">
    <source>
        <dbReference type="Google" id="ProtNLM"/>
    </source>
</evidence>
<keyword evidence="3" id="KW-0614">Plasmid</keyword>
<name>A0ABD7XAG3_PEDPE</name>
<keyword evidence="2" id="KW-0472">Membrane</keyword>
<evidence type="ECO:0000313" key="3">
    <source>
        <dbReference type="EMBL" id="WEA58274.1"/>
    </source>
</evidence>
<geneLocation type="plasmid" evidence="3 4">
    <name>unnamed3</name>
</geneLocation>
<accession>A0ABD7XAG3</accession>
<feature type="coiled-coil region" evidence="1">
    <location>
        <begin position="51"/>
        <end position="88"/>
    </location>
</feature>
<evidence type="ECO:0000256" key="2">
    <source>
        <dbReference type="SAM" id="Phobius"/>
    </source>
</evidence>
<dbReference type="AlphaFoldDB" id="A0ABD7XAG3"/>
<keyword evidence="1" id="KW-0175">Coiled coil</keyword>
<dbReference type="Proteomes" id="UP001214131">
    <property type="component" value="Plasmid unnamed3"/>
</dbReference>
<feature type="transmembrane region" description="Helical" evidence="2">
    <location>
        <begin position="6"/>
        <end position="26"/>
    </location>
</feature>
<reference evidence="3 4" key="1">
    <citation type="submission" date="2023-02" db="EMBL/GenBank/DDBJ databases">
        <title>Comparative genomics and fermentation flavor characterization of five lactic acid bacteria reveal flavor biosynthesis metabolic pathways in fermented muskmelon puree.</title>
        <authorList>
            <person name="Yuan L."/>
            <person name="Li M."/>
            <person name="Xu X."/>
            <person name="Lao F."/>
            <person name="Wu J."/>
        </authorList>
    </citation>
    <scope>NUCLEOTIDE SEQUENCE [LARGE SCALE GENOMIC DNA]</scope>
    <source>
        <strain evidence="3 4">Ca-4</strain>
        <plasmid evidence="3 4">unnamed3</plasmid>
    </source>
</reference>
<dbReference type="EMBL" id="CP118742">
    <property type="protein sequence ID" value="WEA58274.1"/>
    <property type="molecule type" value="Genomic_DNA"/>
</dbReference>
<keyword evidence="2" id="KW-1133">Transmembrane helix</keyword>
<protein>
    <recommendedName>
        <fullName evidence="5">Holin</fullName>
    </recommendedName>
</protein>
<proteinExistence type="predicted"/>
<evidence type="ECO:0000256" key="1">
    <source>
        <dbReference type="SAM" id="Coils"/>
    </source>
</evidence>
<organism evidence="3 4">
    <name type="scientific">Pediococcus pentosaceus</name>
    <dbReference type="NCBI Taxonomy" id="1255"/>
    <lineage>
        <taxon>Bacteria</taxon>
        <taxon>Bacillati</taxon>
        <taxon>Bacillota</taxon>
        <taxon>Bacilli</taxon>
        <taxon>Lactobacillales</taxon>
        <taxon>Lactobacillaceae</taxon>
        <taxon>Pediococcus</taxon>
    </lineage>
</organism>
<keyword evidence="2" id="KW-0812">Transmembrane</keyword>
<gene>
    <name evidence="3" type="ORF">PWB86_09705</name>
</gene>